<name>A0ABR4G6A5_9EURO</name>
<dbReference type="Proteomes" id="UP001610563">
    <property type="component" value="Unassembled WGS sequence"/>
</dbReference>
<accession>A0ABR4G6A5</accession>
<feature type="region of interest" description="Disordered" evidence="1">
    <location>
        <begin position="121"/>
        <end position="142"/>
    </location>
</feature>
<feature type="region of interest" description="Disordered" evidence="1">
    <location>
        <begin position="74"/>
        <end position="100"/>
    </location>
</feature>
<evidence type="ECO:0000313" key="2">
    <source>
        <dbReference type="EMBL" id="KAL2794567.1"/>
    </source>
</evidence>
<evidence type="ECO:0000256" key="1">
    <source>
        <dbReference type="SAM" id="MobiDB-lite"/>
    </source>
</evidence>
<keyword evidence="3" id="KW-1185">Reference proteome</keyword>
<organism evidence="2 3">
    <name type="scientific">Aspergillus keveii</name>
    <dbReference type="NCBI Taxonomy" id="714993"/>
    <lineage>
        <taxon>Eukaryota</taxon>
        <taxon>Fungi</taxon>
        <taxon>Dikarya</taxon>
        <taxon>Ascomycota</taxon>
        <taxon>Pezizomycotina</taxon>
        <taxon>Eurotiomycetes</taxon>
        <taxon>Eurotiomycetidae</taxon>
        <taxon>Eurotiales</taxon>
        <taxon>Aspergillaceae</taxon>
        <taxon>Aspergillus</taxon>
        <taxon>Aspergillus subgen. Nidulantes</taxon>
    </lineage>
</organism>
<proteinExistence type="predicted"/>
<protein>
    <submittedName>
        <fullName evidence="2">Uncharacterized protein</fullName>
    </submittedName>
</protein>
<gene>
    <name evidence="2" type="ORF">BJX66DRAFT_193186</name>
</gene>
<reference evidence="2 3" key="1">
    <citation type="submission" date="2024-07" db="EMBL/GenBank/DDBJ databases">
        <title>Section-level genome sequencing and comparative genomics of Aspergillus sections Usti and Cavernicolus.</title>
        <authorList>
            <consortium name="Lawrence Berkeley National Laboratory"/>
            <person name="Nybo J.L."/>
            <person name="Vesth T.C."/>
            <person name="Theobald S."/>
            <person name="Frisvad J.C."/>
            <person name="Larsen T.O."/>
            <person name="Kjaerboelling I."/>
            <person name="Rothschild-Mancinelli K."/>
            <person name="Lyhne E.K."/>
            <person name="Kogle M.E."/>
            <person name="Barry K."/>
            <person name="Clum A."/>
            <person name="Na H."/>
            <person name="Ledsgaard L."/>
            <person name="Lin J."/>
            <person name="Lipzen A."/>
            <person name="Kuo A."/>
            <person name="Riley R."/>
            <person name="Mondo S."/>
            <person name="Labutti K."/>
            <person name="Haridas S."/>
            <person name="Pangalinan J."/>
            <person name="Salamov A.A."/>
            <person name="Simmons B.A."/>
            <person name="Magnuson J.K."/>
            <person name="Chen J."/>
            <person name="Drula E."/>
            <person name="Henrissat B."/>
            <person name="Wiebenga A."/>
            <person name="Lubbers R.J."/>
            <person name="Gomes A.C."/>
            <person name="Makela M.R."/>
            <person name="Stajich J."/>
            <person name="Grigoriev I.V."/>
            <person name="Mortensen U.H."/>
            <person name="De Vries R.P."/>
            <person name="Baker S.E."/>
            <person name="Andersen M.R."/>
        </authorList>
    </citation>
    <scope>NUCLEOTIDE SEQUENCE [LARGE SCALE GENOMIC DNA]</scope>
    <source>
        <strain evidence="2 3">CBS 209.92</strain>
    </source>
</reference>
<evidence type="ECO:0000313" key="3">
    <source>
        <dbReference type="Proteomes" id="UP001610563"/>
    </source>
</evidence>
<dbReference type="EMBL" id="JBFTWV010000043">
    <property type="protein sequence ID" value="KAL2794567.1"/>
    <property type="molecule type" value="Genomic_DNA"/>
</dbReference>
<comment type="caution">
    <text evidence="2">The sequence shown here is derived from an EMBL/GenBank/DDBJ whole genome shotgun (WGS) entry which is preliminary data.</text>
</comment>
<sequence length="161" mass="17799">MTSSCLCCMFSNFLSHDRQTWRSGPQPRPPCAVLAWRAGQEMLHCQTVFAAATRPEKYILTTRIRLLCVLSLTAGDRPSSKNSPDAPEPVRRSGGLHVKGSKIGHVLSAVPRKWPHEFIPRLQSPEMNGEEKTGKGSCCGAAEVSGRWSRDRIWGGGKSRR</sequence>